<dbReference type="Proteomes" id="UP001549921">
    <property type="component" value="Unassembled WGS sequence"/>
</dbReference>
<name>A0ABD0T0I5_LOXSC</name>
<gene>
    <name evidence="1" type="ORF">ABMA28_002326</name>
</gene>
<comment type="caution">
    <text evidence="1">The sequence shown here is derived from an EMBL/GenBank/DDBJ whole genome shotgun (WGS) entry which is preliminary data.</text>
</comment>
<evidence type="ECO:0000313" key="1">
    <source>
        <dbReference type="EMBL" id="KAL0831532.1"/>
    </source>
</evidence>
<dbReference type="EMBL" id="JBEDNZ010000012">
    <property type="protein sequence ID" value="KAL0831532.1"/>
    <property type="molecule type" value="Genomic_DNA"/>
</dbReference>
<sequence length="164" mass="18619">MKPTTFTLYAANNTTIPTYGEKTLELDLGLRRPFRWKFIIAAVSKPIIGADFLKHHKILVDIAGRNLTDKLTNISVKTSISNYPTSTIRSIDSNQKYHDILAEFPDITRISSMKEAPKHCVEHCIETSGPPLYCKARPIPPHRYASVKKEFEVMMEQGLCRKLS</sequence>
<proteinExistence type="predicted"/>
<protein>
    <submittedName>
        <fullName evidence="1">Uncharacterized protein</fullName>
    </submittedName>
</protein>
<evidence type="ECO:0000313" key="2">
    <source>
        <dbReference type="Proteomes" id="UP001549921"/>
    </source>
</evidence>
<reference evidence="1 2" key="1">
    <citation type="submission" date="2024-06" db="EMBL/GenBank/DDBJ databases">
        <title>A chromosome-level genome assembly of beet webworm, Loxostege sticticalis.</title>
        <authorList>
            <person name="Zhang Y."/>
        </authorList>
    </citation>
    <scope>NUCLEOTIDE SEQUENCE [LARGE SCALE GENOMIC DNA]</scope>
    <source>
        <strain evidence="1">AQ028</strain>
        <tissue evidence="1">Male pupae</tissue>
    </source>
</reference>
<accession>A0ABD0T0I5</accession>
<dbReference type="AlphaFoldDB" id="A0ABD0T0I5"/>
<organism evidence="1 2">
    <name type="scientific">Loxostege sticticalis</name>
    <name type="common">Beet webworm moth</name>
    <dbReference type="NCBI Taxonomy" id="481309"/>
    <lineage>
        <taxon>Eukaryota</taxon>
        <taxon>Metazoa</taxon>
        <taxon>Ecdysozoa</taxon>
        <taxon>Arthropoda</taxon>
        <taxon>Hexapoda</taxon>
        <taxon>Insecta</taxon>
        <taxon>Pterygota</taxon>
        <taxon>Neoptera</taxon>
        <taxon>Endopterygota</taxon>
        <taxon>Lepidoptera</taxon>
        <taxon>Glossata</taxon>
        <taxon>Ditrysia</taxon>
        <taxon>Pyraloidea</taxon>
        <taxon>Crambidae</taxon>
        <taxon>Pyraustinae</taxon>
        <taxon>Loxostege</taxon>
    </lineage>
</organism>